<dbReference type="CDD" id="cd00610">
    <property type="entry name" value="OAT_like"/>
    <property type="match status" value="1"/>
</dbReference>
<comment type="caution">
    <text evidence="7">The sequence shown here is derived from an EMBL/GenBank/DDBJ whole genome shotgun (WGS) entry which is preliminary data.</text>
</comment>
<dbReference type="SUPFAM" id="SSF53383">
    <property type="entry name" value="PLP-dependent transferases"/>
    <property type="match status" value="1"/>
</dbReference>
<evidence type="ECO:0000256" key="5">
    <source>
        <dbReference type="ARBA" id="ARBA00022898"/>
    </source>
</evidence>
<evidence type="ECO:0000256" key="3">
    <source>
        <dbReference type="ARBA" id="ARBA00022576"/>
    </source>
</evidence>
<evidence type="ECO:0000256" key="2">
    <source>
        <dbReference type="ARBA" id="ARBA00008954"/>
    </source>
</evidence>
<dbReference type="InterPro" id="IPR015422">
    <property type="entry name" value="PyrdxlP-dep_Trfase_small"/>
</dbReference>
<dbReference type="Pfam" id="PF00202">
    <property type="entry name" value="Aminotran_3"/>
    <property type="match status" value="1"/>
</dbReference>
<evidence type="ECO:0000313" key="8">
    <source>
        <dbReference type="Proteomes" id="UP000680348"/>
    </source>
</evidence>
<dbReference type="InterPro" id="IPR050103">
    <property type="entry name" value="Class-III_PLP-dep_AT"/>
</dbReference>
<dbReference type="Proteomes" id="UP000680348">
    <property type="component" value="Unassembled WGS sequence"/>
</dbReference>
<evidence type="ECO:0000256" key="1">
    <source>
        <dbReference type="ARBA" id="ARBA00001933"/>
    </source>
</evidence>
<dbReference type="InterPro" id="IPR049704">
    <property type="entry name" value="Aminotrans_3_PPA_site"/>
</dbReference>
<dbReference type="PANTHER" id="PTHR11986">
    <property type="entry name" value="AMINOTRANSFERASE CLASS III"/>
    <property type="match status" value="1"/>
</dbReference>
<evidence type="ECO:0000256" key="4">
    <source>
        <dbReference type="ARBA" id="ARBA00022679"/>
    </source>
</evidence>
<dbReference type="NCBIfam" id="TIGR00700">
    <property type="entry name" value="GABAtrnsam"/>
    <property type="match status" value="1"/>
</dbReference>
<protein>
    <submittedName>
        <fullName evidence="7">4-aminobutyrate--2-oxoglutarate transaminase</fullName>
        <ecNumber evidence="7">2.6.1.19</ecNumber>
    </submittedName>
</protein>
<dbReference type="PROSITE" id="PS00600">
    <property type="entry name" value="AA_TRANSFER_CLASS_3"/>
    <property type="match status" value="1"/>
</dbReference>
<evidence type="ECO:0000313" key="7">
    <source>
        <dbReference type="EMBL" id="MBS3647730.1"/>
    </source>
</evidence>
<dbReference type="RefSeq" id="WP_188253301.1">
    <property type="nucleotide sequence ID" value="NZ_JABVCF010000002.1"/>
</dbReference>
<keyword evidence="8" id="KW-1185">Reference proteome</keyword>
<dbReference type="InterPro" id="IPR015421">
    <property type="entry name" value="PyrdxlP-dep_Trfase_major"/>
</dbReference>
<accession>A0A942DZD3</accession>
<name>A0A942DZD3_9HYPH</name>
<dbReference type="GO" id="GO:0009448">
    <property type="term" value="P:gamma-aminobutyric acid metabolic process"/>
    <property type="evidence" value="ECO:0007669"/>
    <property type="project" value="InterPro"/>
</dbReference>
<keyword evidence="4 7" id="KW-0808">Transferase</keyword>
<dbReference type="EC" id="2.6.1.19" evidence="7"/>
<dbReference type="EMBL" id="JAGWCR010000002">
    <property type="protein sequence ID" value="MBS3647730.1"/>
    <property type="molecule type" value="Genomic_DNA"/>
</dbReference>
<keyword evidence="5 6" id="KW-0663">Pyridoxal phosphate</keyword>
<reference evidence="7" key="1">
    <citation type="submission" date="2021-04" db="EMBL/GenBank/DDBJ databases">
        <title>Pseudaminobacter soli sp. nov., isolated from paddy soil contaminated by heavy metals.</title>
        <authorList>
            <person name="Zhang K."/>
        </authorList>
    </citation>
    <scope>NUCLEOTIDE SEQUENCE</scope>
    <source>
        <strain evidence="7">19-2017</strain>
    </source>
</reference>
<dbReference type="InterPro" id="IPR015424">
    <property type="entry name" value="PyrdxlP-dep_Trfase"/>
</dbReference>
<dbReference type="GO" id="GO:0034386">
    <property type="term" value="F:4-aminobutyrate:2-oxoglutarate transaminase activity"/>
    <property type="evidence" value="ECO:0007669"/>
    <property type="project" value="UniProtKB-EC"/>
</dbReference>
<dbReference type="GO" id="GO:0042802">
    <property type="term" value="F:identical protein binding"/>
    <property type="evidence" value="ECO:0007669"/>
    <property type="project" value="TreeGrafter"/>
</dbReference>
<dbReference type="FunFam" id="3.40.640.10:FF:000013">
    <property type="entry name" value="4-aminobutyrate aminotransferase"/>
    <property type="match status" value="1"/>
</dbReference>
<dbReference type="InterPro" id="IPR005814">
    <property type="entry name" value="Aminotrans_3"/>
</dbReference>
<proteinExistence type="inferred from homology"/>
<dbReference type="Gene3D" id="3.40.640.10">
    <property type="entry name" value="Type I PLP-dependent aspartate aminotransferase-like (Major domain)"/>
    <property type="match status" value="1"/>
</dbReference>
<dbReference type="AlphaFoldDB" id="A0A942DZD3"/>
<gene>
    <name evidence="7" type="primary">gabT</name>
    <name evidence="7" type="ORF">KEU06_03695</name>
</gene>
<evidence type="ECO:0000256" key="6">
    <source>
        <dbReference type="RuleBase" id="RU003560"/>
    </source>
</evidence>
<comment type="similarity">
    <text evidence="2 6">Belongs to the class-III pyridoxal-phosphate-dependent aminotransferase family.</text>
</comment>
<dbReference type="PIRSF" id="PIRSF000521">
    <property type="entry name" value="Transaminase_4ab_Lys_Orn"/>
    <property type="match status" value="1"/>
</dbReference>
<dbReference type="GO" id="GO:0030170">
    <property type="term" value="F:pyridoxal phosphate binding"/>
    <property type="evidence" value="ECO:0007669"/>
    <property type="project" value="InterPro"/>
</dbReference>
<sequence length="428" mass="45335">MSENASLQSRRVAAIPRGVATAYPVFAARAENSELWDADGRRFIDFAGGIAVLNTGHRHPKVIAAVREQLDAYTHTAFQIVPYEPYIALCERLNKLAPFKGEAKSILFSTGAEAVENAVKIARAHTGRTNVIAFTGAFHGRTLMTSALTGKVAPYKKKFGPMPAGIWHVPFPAPQFDVSVADSLKALEFLFRADVDPVNVAAIIIEPVQGEGGFHPAPTELLQALRKICDEHGIVLIADEVQTGFARTGKMFGIENSGVEPDLITIAKSLAGGFPLSGVIGRAAIMDAPEPGGLGGTYAGSPIACAAALAVLDVIEEEKLIARSNTLGERIKGELARIAQRNDTIAMDYIRGPGAMVAFDVVKSRGSAEPDADATKRVTQAALAEGLVLLSCGVHANTIRILMPLTISDAVLEEGLQKLERALVAANG</sequence>
<keyword evidence="3 7" id="KW-0032">Aminotransferase</keyword>
<dbReference type="InterPro" id="IPR004632">
    <property type="entry name" value="4NH2But_aminotransferase_bac"/>
</dbReference>
<comment type="cofactor">
    <cofactor evidence="1">
        <name>pyridoxal 5'-phosphate</name>
        <dbReference type="ChEBI" id="CHEBI:597326"/>
    </cofactor>
</comment>
<organism evidence="7 8">
    <name type="scientific">Pseudaminobacter soli</name>
    <name type="common">ex Zhang et al. 2022</name>
    <dbReference type="NCBI Taxonomy" id="2831468"/>
    <lineage>
        <taxon>Bacteria</taxon>
        <taxon>Pseudomonadati</taxon>
        <taxon>Pseudomonadota</taxon>
        <taxon>Alphaproteobacteria</taxon>
        <taxon>Hyphomicrobiales</taxon>
        <taxon>Phyllobacteriaceae</taxon>
        <taxon>Pseudaminobacter</taxon>
    </lineage>
</organism>
<dbReference type="Gene3D" id="3.90.1150.10">
    <property type="entry name" value="Aspartate Aminotransferase, domain 1"/>
    <property type="match status" value="1"/>
</dbReference>